<comment type="caution">
    <text evidence="2">The sequence shown here is derived from an EMBL/GenBank/DDBJ whole genome shotgun (WGS) entry which is preliminary data.</text>
</comment>
<dbReference type="Pfam" id="PF00240">
    <property type="entry name" value="ubiquitin"/>
    <property type="match status" value="1"/>
</dbReference>
<dbReference type="EMBL" id="BLLK01000047">
    <property type="protein sequence ID" value="GFH54842.1"/>
    <property type="molecule type" value="Genomic_DNA"/>
</dbReference>
<dbReference type="AlphaFoldDB" id="A0AAD3H8T2"/>
<evidence type="ECO:0000313" key="3">
    <source>
        <dbReference type="Proteomes" id="UP001054902"/>
    </source>
</evidence>
<dbReference type="SUPFAM" id="SSF54236">
    <property type="entry name" value="Ubiquitin-like"/>
    <property type="match status" value="1"/>
</dbReference>
<dbReference type="CDD" id="cd17039">
    <property type="entry name" value="Ubl_ubiquitin_like"/>
    <property type="match status" value="1"/>
</dbReference>
<proteinExistence type="predicted"/>
<reference evidence="2 3" key="1">
    <citation type="journal article" date="2021" name="Sci. Rep.">
        <title>The genome of the diatom Chaetoceros tenuissimus carries an ancient integrated fragment of an extant virus.</title>
        <authorList>
            <person name="Hongo Y."/>
            <person name="Kimura K."/>
            <person name="Takaki Y."/>
            <person name="Yoshida Y."/>
            <person name="Baba S."/>
            <person name="Kobayashi G."/>
            <person name="Nagasaki K."/>
            <person name="Hano T."/>
            <person name="Tomaru Y."/>
        </authorList>
    </citation>
    <scope>NUCLEOTIDE SEQUENCE [LARGE SCALE GENOMIC DNA]</scope>
    <source>
        <strain evidence="2 3">NIES-3715</strain>
    </source>
</reference>
<dbReference type="Gene3D" id="3.10.20.90">
    <property type="entry name" value="Phosphatidylinositol 3-kinase Catalytic Subunit, Chain A, domain 1"/>
    <property type="match status" value="1"/>
</dbReference>
<evidence type="ECO:0000259" key="1">
    <source>
        <dbReference type="Pfam" id="PF00240"/>
    </source>
</evidence>
<name>A0AAD3H8T2_9STRA</name>
<organism evidence="2 3">
    <name type="scientific">Chaetoceros tenuissimus</name>
    <dbReference type="NCBI Taxonomy" id="426638"/>
    <lineage>
        <taxon>Eukaryota</taxon>
        <taxon>Sar</taxon>
        <taxon>Stramenopiles</taxon>
        <taxon>Ochrophyta</taxon>
        <taxon>Bacillariophyta</taxon>
        <taxon>Coscinodiscophyceae</taxon>
        <taxon>Chaetocerotophycidae</taxon>
        <taxon>Chaetocerotales</taxon>
        <taxon>Chaetocerotaceae</taxon>
        <taxon>Chaetoceros</taxon>
    </lineage>
</organism>
<accession>A0AAD3H8T2</accession>
<feature type="domain" description="Ubiquitin-like" evidence="1">
    <location>
        <begin position="11"/>
        <end position="91"/>
    </location>
</feature>
<keyword evidence="3" id="KW-1185">Reference proteome</keyword>
<dbReference type="Proteomes" id="UP001054902">
    <property type="component" value="Unassembled WGS sequence"/>
</dbReference>
<protein>
    <recommendedName>
        <fullName evidence="1">Ubiquitin-like domain-containing protein</fullName>
    </recommendedName>
</protein>
<evidence type="ECO:0000313" key="2">
    <source>
        <dbReference type="EMBL" id="GFH54842.1"/>
    </source>
</evidence>
<dbReference type="InterPro" id="IPR029071">
    <property type="entry name" value="Ubiquitin-like_domsf"/>
</dbReference>
<gene>
    <name evidence="2" type="ORF">CTEN210_11318</name>
</gene>
<sequence length="152" mass="17113">MSSKNSITIIFSHDGSKHELENISMASTLTDLKTQIQATTSISKLRGAPIMPQNQRLFYLGRELKSGSRKLSDLMGGHKRFSKILHLHTKQPKVENLLNDDDKEEDDDIVPVVNKGQQEIVVLDDSEDDDDDEIIVLDDDAVERASKRSRVL</sequence>
<dbReference type="InterPro" id="IPR000626">
    <property type="entry name" value="Ubiquitin-like_dom"/>
</dbReference>